<dbReference type="SUPFAM" id="SSF103039">
    <property type="entry name" value="CheC-like"/>
    <property type="match status" value="1"/>
</dbReference>
<keyword evidence="6" id="KW-1185">Reference proteome</keyword>
<accession>A0ABT1RP17</accession>
<dbReference type="EMBL" id="JANFXK010000009">
    <property type="protein sequence ID" value="MCQ4636937.1"/>
    <property type="molecule type" value="Genomic_DNA"/>
</dbReference>
<gene>
    <name evidence="5" type="ORF">NE619_09355</name>
</gene>
<evidence type="ECO:0000256" key="2">
    <source>
        <dbReference type="ARBA" id="ARBA00022801"/>
    </source>
</evidence>
<dbReference type="InterPro" id="IPR028051">
    <property type="entry name" value="CheX-like_dom"/>
</dbReference>
<feature type="domain" description="CheC-like protein" evidence="3">
    <location>
        <begin position="10"/>
        <end position="45"/>
    </location>
</feature>
<proteinExistence type="predicted"/>
<evidence type="ECO:0000259" key="3">
    <source>
        <dbReference type="Pfam" id="PF04509"/>
    </source>
</evidence>
<dbReference type="InterPro" id="IPR050992">
    <property type="entry name" value="CheZ_family_phosphatases"/>
</dbReference>
<feature type="domain" description="Chemotaxis phosphatase CheX-like" evidence="4">
    <location>
        <begin position="67"/>
        <end position="152"/>
    </location>
</feature>
<dbReference type="PANTHER" id="PTHR43693">
    <property type="entry name" value="PROTEIN PHOSPHATASE CHEZ"/>
    <property type="match status" value="1"/>
</dbReference>
<comment type="caution">
    <text evidence="5">The sequence shown here is derived from an EMBL/GenBank/DDBJ whole genome shotgun (WGS) entry which is preliminary data.</text>
</comment>
<dbReference type="CDD" id="cd17909">
    <property type="entry name" value="CheC_ClassI"/>
    <property type="match status" value="1"/>
</dbReference>
<dbReference type="PANTHER" id="PTHR43693:SF1">
    <property type="entry name" value="PROTEIN PHOSPHATASE CHEZ"/>
    <property type="match status" value="1"/>
</dbReference>
<dbReference type="InterPro" id="IPR028976">
    <property type="entry name" value="CheC-like_sf"/>
</dbReference>
<protein>
    <submittedName>
        <fullName evidence="5">Chemotaxis protein CheC</fullName>
    </submittedName>
</protein>
<name>A0ABT1RP17_9FIRM</name>
<dbReference type="Proteomes" id="UP001524502">
    <property type="component" value="Unassembled WGS sequence"/>
</dbReference>
<evidence type="ECO:0000256" key="1">
    <source>
        <dbReference type="ARBA" id="ARBA00022500"/>
    </source>
</evidence>
<evidence type="ECO:0000259" key="4">
    <source>
        <dbReference type="Pfam" id="PF13690"/>
    </source>
</evidence>
<keyword evidence="2" id="KW-0378">Hydrolase</keyword>
<dbReference type="Gene3D" id="3.40.1550.10">
    <property type="entry name" value="CheC-like"/>
    <property type="match status" value="1"/>
</dbReference>
<dbReference type="Pfam" id="PF04509">
    <property type="entry name" value="CheC"/>
    <property type="match status" value="1"/>
</dbReference>
<dbReference type="RefSeq" id="WP_256132126.1">
    <property type="nucleotide sequence ID" value="NZ_JANFXK010000009.1"/>
</dbReference>
<keyword evidence="1" id="KW-0145">Chemotaxis</keyword>
<evidence type="ECO:0000313" key="5">
    <source>
        <dbReference type="EMBL" id="MCQ4636937.1"/>
    </source>
</evidence>
<organism evidence="5 6">
    <name type="scientific">Anaerovorax odorimutans</name>
    <dbReference type="NCBI Taxonomy" id="109327"/>
    <lineage>
        <taxon>Bacteria</taxon>
        <taxon>Bacillati</taxon>
        <taxon>Bacillota</taxon>
        <taxon>Clostridia</taxon>
        <taxon>Peptostreptococcales</taxon>
        <taxon>Anaerovoracaceae</taxon>
        <taxon>Anaerovorax</taxon>
    </lineage>
</organism>
<dbReference type="Pfam" id="PF13690">
    <property type="entry name" value="CheX"/>
    <property type="match status" value="1"/>
</dbReference>
<sequence length="203" mass="22576">MGKYTELDQISLDVLAELGNIGTGNAMTSLSQMTGHLLEIEIPRVEIVKYQEISRIVGEAEELQTGILVQVSGKLEGMFLFLLSETFTQNILRAVLGGEERDLNALDDMDRSLICEMGNIMCGSYIRALSQLLDLEMNVTVPEMCIDMGGAILSVPLSRYLKISDDILLIENKFRMGGQSFMGRILFLPEFESLQAMLSSIRE</sequence>
<dbReference type="InterPro" id="IPR007597">
    <property type="entry name" value="CheC"/>
</dbReference>
<evidence type="ECO:0000313" key="6">
    <source>
        <dbReference type="Proteomes" id="UP001524502"/>
    </source>
</evidence>
<reference evidence="5 6" key="1">
    <citation type="submission" date="2022-06" db="EMBL/GenBank/DDBJ databases">
        <title>Isolation of gut microbiota from human fecal samples.</title>
        <authorList>
            <person name="Pamer E.G."/>
            <person name="Barat B."/>
            <person name="Waligurski E."/>
            <person name="Medina S."/>
            <person name="Paddock L."/>
            <person name="Mostad J."/>
        </authorList>
    </citation>
    <scope>NUCLEOTIDE SEQUENCE [LARGE SCALE GENOMIC DNA]</scope>
    <source>
        <strain evidence="5 6">SL.3.17</strain>
    </source>
</reference>